<reference evidence="3" key="1">
    <citation type="submission" date="2019-07" db="EMBL/GenBank/DDBJ databases">
        <title>The discovery of a new lineage B mimivirus raises questions about particles surface fibrils.</title>
        <authorList>
            <person name="Silva L.K.S."/>
            <person name="Rodrigues R.A.L."/>
            <person name="Andrade A.C.S.P."/>
            <person name="Hikida H."/>
            <person name="Andreani J."/>
            <person name="Levasseur A."/>
            <person name="La Scola B."/>
            <person name="Abrahao J.S."/>
        </authorList>
    </citation>
    <scope>NUCLEOTIDE SEQUENCE</scope>
    <source>
        <strain evidence="3">B60</strain>
    </source>
</reference>
<evidence type="ECO:0000313" key="3">
    <source>
        <dbReference type="EMBL" id="QID06513.1"/>
    </source>
</evidence>
<dbReference type="EMBL" id="MN175499">
    <property type="protein sequence ID" value="QID06513.1"/>
    <property type="molecule type" value="Genomic_DNA"/>
</dbReference>
<dbReference type="Gene3D" id="2.130.10.10">
    <property type="entry name" value="YVTN repeat-like/Quinoprotein amine dehydrogenase"/>
    <property type="match status" value="1"/>
</dbReference>
<feature type="domain" description="BTB" evidence="2">
    <location>
        <begin position="5"/>
        <end position="78"/>
    </location>
</feature>
<dbReference type="InterPro" id="IPR011047">
    <property type="entry name" value="Quinoprotein_ADH-like_sf"/>
</dbReference>
<organism evidence="3">
    <name type="scientific">Borely moumouvirus</name>
    <dbReference type="NCBI Taxonomy" id="2712067"/>
    <lineage>
        <taxon>Viruses</taxon>
        <taxon>Varidnaviria</taxon>
        <taxon>Bamfordvirae</taxon>
        <taxon>Nucleocytoviricota</taxon>
        <taxon>Megaviricetes</taxon>
        <taxon>Imitervirales</taxon>
        <taxon>Mimiviridae</taxon>
        <taxon>Megamimivirinae</taxon>
        <taxon>Moumouvirus</taxon>
    </lineage>
</organism>
<comment type="similarity">
    <text evidence="1">Belongs to the mimivirus BTB/WD family.</text>
</comment>
<dbReference type="InterPro" id="IPR015943">
    <property type="entry name" value="WD40/YVTN_repeat-like_dom_sf"/>
</dbReference>
<sequence length="469" mass="54226">MSNSSNVTIILTDNDDSNQMIIETNREILSQKLGYFEKMFTSLREKMDDVIFIKVSNSILAYDIITSSINNYKITVEDFEPLYLLEYVKCQDFFGIQIDKTCLKDIKIQPQYFDLLLDVVDIIEYDDFSINIVTNNLPDNYDFSKFPKELLNEINRLSNLYKIVYWTSDGSVHTIDMETGLNEDLHLYVGLHGNIYISKSGNIIAFTFKNEVILYNTITKNESSIDLKSIPGKCYISNMGNYIAITSQDKTYVHRIYVYRIYTDLNELKTKQIGEICSDTENICFTSDEMFLFYCSGMCLQKLDLNENLKKVDELVGHNYNITICCSDNGFWICSSDEKNNIIIWSAKTGKIHKSISGHNLENTITSMKFINNDSQILLKSDFFIATIDFKTGKFKKIYETNISNTIIDYDHVNNHIINFQNGTIDIFDLDEKKIIKSFSTNKNNPIRKICLVPMINIDAINKIKYLVD</sequence>
<dbReference type="InterPro" id="IPR000210">
    <property type="entry name" value="BTB/POZ_dom"/>
</dbReference>
<dbReference type="PROSITE" id="PS50097">
    <property type="entry name" value="BTB"/>
    <property type="match status" value="1"/>
</dbReference>
<name>A0A6G6ADJ4_9VIRU</name>
<evidence type="ECO:0000256" key="1">
    <source>
        <dbReference type="ARBA" id="ARBA00006497"/>
    </source>
</evidence>
<proteinExistence type="inferred from homology"/>
<evidence type="ECO:0000259" key="2">
    <source>
        <dbReference type="PROSITE" id="PS50097"/>
    </source>
</evidence>
<protein>
    <submittedName>
        <fullName evidence="3">WD40 domain-containing protein</fullName>
    </submittedName>
</protein>
<accession>A0A6G6ADJ4</accession>
<dbReference type="SUPFAM" id="SSF50998">
    <property type="entry name" value="Quinoprotein alcohol dehydrogenase-like"/>
    <property type="match status" value="1"/>
</dbReference>